<dbReference type="InterPro" id="IPR018768">
    <property type="entry name" value="DUF2344"/>
</dbReference>
<protein>
    <submittedName>
        <fullName evidence="2">DUF2344 domain-containing protein</fullName>
    </submittedName>
</protein>
<sequence length="224" mass="24876">MWTYRIKYAKLGRIRFISHLDVMRAIIRAINRARIPVAYTEGFNPRPKLSMGPALPVGIESVCELADVFLAQMLSPDELCARLGTSMPRGLELIESAWVLETSLRLSDASQASYMIELHDRGLADSADELVRKFDAKDSVHVERVRKDMSALIDVRPLVVDTRVDTSEGVRRLRLTLSLGPHGSCSPVEAAQAVLNLSPDRAKCLRIVRTDIGFGDAPTPRKNP</sequence>
<dbReference type="Pfam" id="PF10105">
    <property type="entry name" value="DUF2344"/>
    <property type="match status" value="1"/>
</dbReference>
<accession>A0A419F3T0</accession>
<evidence type="ECO:0000313" key="2">
    <source>
        <dbReference type="EMBL" id="RJP73144.1"/>
    </source>
</evidence>
<evidence type="ECO:0000313" key="3">
    <source>
        <dbReference type="Proteomes" id="UP000285961"/>
    </source>
</evidence>
<dbReference type="NCBIfam" id="TIGR03936">
    <property type="entry name" value="sam_1_link_chp"/>
    <property type="match status" value="1"/>
</dbReference>
<dbReference type="EMBL" id="QZKI01000031">
    <property type="protein sequence ID" value="RJP73144.1"/>
    <property type="molecule type" value="Genomic_DNA"/>
</dbReference>
<organism evidence="2 3">
    <name type="scientific">Candidatus Abyssobacteria bacterium SURF_17</name>
    <dbReference type="NCBI Taxonomy" id="2093361"/>
    <lineage>
        <taxon>Bacteria</taxon>
        <taxon>Pseudomonadati</taxon>
        <taxon>Candidatus Hydrogenedentota</taxon>
        <taxon>Candidatus Abyssobacteria</taxon>
    </lineage>
</organism>
<proteinExistence type="predicted"/>
<reference evidence="2 3" key="1">
    <citation type="journal article" date="2017" name="ISME J.">
        <title>Energy and carbon metabolisms in a deep terrestrial subsurface fluid microbial community.</title>
        <authorList>
            <person name="Momper L."/>
            <person name="Jungbluth S.P."/>
            <person name="Lee M.D."/>
            <person name="Amend J.P."/>
        </authorList>
    </citation>
    <scope>NUCLEOTIDE SEQUENCE [LARGE SCALE GENOMIC DNA]</scope>
    <source>
        <strain evidence="2">SURF_17</strain>
    </source>
</reference>
<evidence type="ECO:0000259" key="1">
    <source>
        <dbReference type="Pfam" id="PF10105"/>
    </source>
</evidence>
<gene>
    <name evidence="2" type="ORF">C4532_04815</name>
</gene>
<name>A0A419F3T0_9BACT</name>
<comment type="caution">
    <text evidence="2">The sequence shown here is derived from an EMBL/GenBank/DDBJ whole genome shotgun (WGS) entry which is preliminary data.</text>
</comment>
<dbReference type="AlphaFoldDB" id="A0A419F3T0"/>
<feature type="domain" description="DUF2344" evidence="1">
    <location>
        <begin position="4"/>
        <end position="170"/>
    </location>
</feature>
<dbReference type="Proteomes" id="UP000285961">
    <property type="component" value="Unassembled WGS sequence"/>
</dbReference>